<evidence type="ECO:0000256" key="3">
    <source>
        <dbReference type="ARBA" id="ARBA00023163"/>
    </source>
</evidence>
<dbReference type="Proteomes" id="UP000295351">
    <property type="component" value="Unassembled WGS sequence"/>
</dbReference>
<dbReference type="PANTHER" id="PTHR44688:SF16">
    <property type="entry name" value="DNA-BINDING TRANSCRIPTIONAL ACTIVATOR DEVR_DOSR"/>
    <property type="match status" value="1"/>
</dbReference>
<sequence>MDLRSESEQGAIMETIRSDVAAWESYGFSAETGERKSARELLVQHLGRCVDRAGLSCGLRALTDYVSASHYLLVRHDISPEAGMETVVASDWPFDMVRSIAGAVVASQSRMSELDKCLSLLKPCFHHMADDIAMPKGVSREYCIIAFQVGRVRMSLLLLFPEHFILSQSKLRDVGVMTGYFASVCCQGVIARQDREMDLTEREIECLYWIAEGKTSDEIAVILGISRNTINNYITSVMRKTATKTRSEAIAWAVRNSLV</sequence>
<evidence type="ECO:0000256" key="2">
    <source>
        <dbReference type="ARBA" id="ARBA00023125"/>
    </source>
</evidence>
<keyword evidence="2 5" id="KW-0238">DNA-binding</keyword>
<dbReference type="InterPro" id="IPR000792">
    <property type="entry name" value="Tscrpt_reg_LuxR_C"/>
</dbReference>
<gene>
    <name evidence="5" type="ORF">EV665_11992</name>
</gene>
<dbReference type="SUPFAM" id="SSF46894">
    <property type="entry name" value="C-terminal effector domain of the bipartite response regulators"/>
    <property type="match status" value="1"/>
</dbReference>
<keyword evidence="1" id="KW-0805">Transcription regulation</keyword>
<comment type="caution">
    <text evidence="5">The sequence shown here is derived from an EMBL/GenBank/DDBJ whole genome shotgun (WGS) entry which is preliminary data.</text>
</comment>
<dbReference type="PANTHER" id="PTHR44688">
    <property type="entry name" value="DNA-BINDING TRANSCRIPTIONAL ACTIVATOR DEVR_DOSR"/>
    <property type="match status" value="1"/>
</dbReference>
<dbReference type="PROSITE" id="PS00622">
    <property type="entry name" value="HTH_LUXR_1"/>
    <property type="match status" value="1"/>
</dbReference>
<dbReference type="PRINTS" id="PR00038">
    <property type="entry name" value="HTHLUXR"/>
</dbReference>
<keyword evidence="6" id="KW-1185">Reference proteome</keyword>
<feature type="domain" description="HTH luxR-type" evidence="4">
    <location>
        <begin position="192"/>
        <end position="257"/>
    </location>
</feature>
<organism evidence="5 6">
    <name type="scientific">Shinella granuli</name>
    <dbReference type="NCBI Taxonomy" id="323621"/>
    <lineage>
        <taxon>Bacteria</taxon>
        <taxon>Pseudomonadati</taxon>
        <taxon>Pseudomonadota</taxon>
        <taxon>Alphaproteobacteria</taxon>
        <taxon>Hyphomicrobiales</taxon>
        <taxon>Rhizobiaceae</taxon>
        <taxon>Shinella</taxon>
    </lineage>
</organism>
<dbReference type="SMART" id="SM00421">
    <property type="entry name" value="HTH_LUXR"/>
    <property type="match status" value="1"/>
</dbReference>
<dbReference type="InterPro" id="IPR036388">
    <property type="entry name" value="WH-like_DNA-bd_sf"/>
</dbReference>
<proteinExistence type="predicted"/>
<evidence type="ECO:0000259" key="4">
    <source>
        <dbReference type="PROSITE" id="PS50043"/>
    </source>
</evidence>
<evidence type="ECO:0000313" key="5">
    <source>
        <dbReference type="EMBL" id="TCN38579.1"/>
    </source>
</evidence>
<dbReference type="InterPro" id="IPR016032">
    <property type="entry name" value="Sig_transdc_resp-reg_C-effctor"/>
</dbReference>
<accession>A0A4R2CHK2</accession>
<evidence type="ECO:0000313" key="6">
    <source>
        <dbReference type="Proteomes" id="UP000295351"/>
    </source>
</evidence>
<dbReference type="Gene3D" id="1.10.10.10">
    <property type="entry name" value="Winged helix-like DNA-binding domain superfamily/Winged helix DNA-binding domain"/>
    <property type="match status" value="1"/>
</dbReference>
<dbReference type="EMBL" id="SLVX01000019">
    <property type="protein sequence ID" value="TCN38579.1"/>
    <property type="molecule type" value="Genomic_DNA"/>
</dbReference>
<evidence type="ECO:0000256" key="1">
    <source>
        <dbReference type="ARBA" id="ARBA00023015"/>
    </source>
</evidence>
<dbReference type="AlphaFoldDB" id="A0A4R2CHK2"/>
<protein>
    <submittedName>
        <fullName evidence="5">DNA-binding CsgD family transcriptional regulator</fullName>
    </submittedName>
</protein>
<keyword evidence="3" id="KW-0804">Transcription</keyword>
<name>A0A4R2CHK2_SHIGR</name>
<dbReference type="CDD" id="cd06170">
    <property type="entry name" value="LuxR_C_like"/>
    <property type="match status" value="1"/>
</dbReference>
<dbReference type="GO" id="GO:0006355">
    <property type="term" value="P:regulation of DNA-templated transcription"/>
    <property type="evidence" value="ECO:0007669"/>
    <property type="project" value="InterPro"/>
</dbReference>
<dbReference type="Pfam" id="PF00196">
    <property type="entry name" value="GerE"/>
    <property type="match status" value="1"/>
</dbReference>
<dbReference type="PROSITE" id="PS50043">
    <property type="entry name" value="HTH_LUXR_2"/>
    <property type="match status" value="1"/>
</dbReference>
<dbReference type="GO" id="GO:0003677">
    <property type="term" value="F:DNA binding"/>
    <property type="evidence" value="ECO:0007669"/>
    <property type="project" value="UniProtKB-KW"/>
</dbReference>
<dbReference type="NCBIfam" id="NF047402">
    <property type="entry name" value="TransRegVisN"/>
    <property type="match status" value="1"/>
</dbReference>
<reference evidence="5 6" key="1">
    <citation type="submission" date="2019-03" db="EMBL/GenBank/DDBJ databases">
        <title>Genomic Encyclopedia of Type Strains, Phase IV (KMG-IV): sequencing the most valuable type-strain genomes for metagenomic binning, comparative biology and taxonomic classification.</title>
        <authorList>
            <person name="Goeker M."/>
        </authorList>
    </citation>
    <scope>NUCLEOTIDE SEQUENCE [LARGE SCALE GENOMIC DNA]</scope>
    <source>
        <strain evidence="5 6">DSM 18401</strain>
    </source>
</reference>